<dbReference type="InterPro" id="IPR036388">
    <property type="entry name" value="WH-like_DNA-bd_sf"/>
</dbReference>
<dbReference type="RefSeq" id="WP_183941205.1">
    <property type="nucleotide sequence ID" value="NZ_JACHBI010000029.1"/>
</dbReference>
<dbReference type="InterPro" id="IPR009057">
    <property type="entry name" value="Homeodomain-like_sf"/>
</dbReference>
<evidence type="ECO:0000313" key="3">
    <source>
        <dbReference type="Proteomes" id="UP000549882"/>
    </source>
</evidence>
<evidence type="ECO:0000313" key="2">
    <source>
        <dbReference type="EMBL" id="MBB5577934.1"/>
    </source>
</evidence>
<feature type="domain" description="HTH rpiR-type" evidence="1">
    <location>
        <begin position="13"/>
        <end position="89"/>
    </location>
</feature>
<dbReference type="InterPro" id="IPR000281">
    <property type="entry name" value="HTH_RpiR"/>
</dbReference>
<dbReference type="PANTHER" id="PTHR30514:SF18">
    <property type="entry name" value="RPIR-FAMILY TRANSCRIPTIONAL REGULATOR"/>
    <property type="match status" value="1"/>
</dbReference>
<keyword evidence="3" id="KW-1185">Reference proteome</keyword>
<dbReference type="AlphaFoldDB" id="A0A7W8XYH8"/>
<dbReference type="Gene3D" id="1.10.10.10">
    <property type="entry name" value="Winged helix-like DNA-binding domain superfamily/Winged helix DNA-binding domain"/>
    <property type="match status" value="1"/>
</dbReference>
<protein>
    <submittedName>
        <fullName evidence="2">DNA-binding MurR/RpiR family transcriptional regulator</fullName>
    </submittedName>
</protein>
<accession>A0A7W8XYH8</accession>
<dbReference type="EMBL" id="JACHBI010000029">
    <property type="protein sequence ID" value="MBB5577934.1"/>
    <property type="molecule type" value="Genomic_DNA"/>
</dbReference>
<dbReference type="GO" id="GO:0097367">
    <property type="term" value="F:carbohydrate derivative binding"/>
    <property type="evidence" value="ECO:0007669"/>
    <property type="project" value="InterPro"/>
</dbReference>
<dbReference type="Pfam" id="PF01418">
    <property type="entry name" value="HTH_6"/>
    <property type="match status" value="1"/>
</dbReference>
<dbReference type="Proteomes" id="UP000549882">
    <property type="component" value="Unassembled WGS sequence"/>
</dbReference>
<comment type="caution">
    <text evidence="2">The sequence shown here is derived from an EMBL/GenBank/DDBJ whole genome shotgun (WGS) entry which is preliminary data.</text>
</comment>
<keyword evidence="2" id="KW-0238">DNA-binding</keyword>
<organism evidence="2 3">
    <name type="scientific">Rhizobium paranaense</name>
    <dbReference type="NCBI Taxonomy" id="1650438"/>
    <lineage>
        <taxon>Bacteria</taxon>
        <taxon>Pseudomonadati</taxon>
        <taxon>Pseudomonadota</taxon>
        <taxon>Alphaproteobacteria</taxon>
        <taxon>Hyphomicrobiales</taxon>
        <taxon>Rhizobiaceae</taxon>
        <taxon>Rhizobium/Agrobacterium group</taxon>
        <taxon>Rhizobium</taxon>
    </lineage>
</organism>
<dbReference type="PANTHER" id="PTHR30514">
    <property type="entry name" value="GLUCOKINASE"/>
    <property type="match status" value="1"/>
</dbReference>
<dbReference type="InterPro" id="IPR047640">
    <property type="entry name" value="RpiR-like"/>
</dbReference>
<name>A0A7W8XYH8_9HYPH</name>
<evidence type="ECO:0000259" key="1">
    <source>
        <dbReference type="PROSITE" id="PS51071"/>
    </source>
</evidence>
<dbReference type="PROSITE" id="PS51071">
    <property type="entry name" value="HTH_RPIR"/>
    <property type="match status" value="1"/>
</dbReference>
<dbReference type="GO" id="GO:0003677">
    <property type="term" value="F:DNA binding"/>
    <property type="evidence" value="ECO:0007669"/>
    <property type="project" value="UniProtKB-KW"/>
</dbReference>
<proteinExistence type="predicted"/>
<reference evidence="2 3" key="1">
    <citation type="submission" date="2020-08" db="EMBL/GenBank/DDBJ databases">
        <title>Genomic Encyclopedia of Type Strains, Phase IV (KMG-V): Genome sequencing to study the core and pangenomes of soil and plant-associated prokaryotes.</title>
        <authorList>
            <person name="Whitman W."/>
        </authorList>
    </citation>
    <scope>NUCLEOTIDE SEQUENCE [LARGE SCALE GENOMIC DNA]</scope>
    <source>
        <strain evidence="2 3">SEMIA 4064</strain>
    </source>
</reference>
<sequence>MLKNEQAPPASIQELKFKIAKRQITFPTTLERLARQMIERPEIVAFESAAAVARHFKVSQTTVHRLAHQMGFRTFRDFRAMIRENLRLVSSKID</sequence>
<dbReference type="SUPFAM" id="SSF46689">
    <property type="entry name" value="Homeodomain-like"/>
    <property type="match status" value="1"/>
</dbReference>
<gene>
    <name evidence="2" type="ORF">GGD50_006590</name>
</gene>
<dbReference type="GO" id="GO:0003700">
    <property type="term" value="F:DNA-binding transcription factor activity"/>
    <property type="evidence" value="ECO:0007669"/>
    <property type="project" value="InterPro"/>
</dbReference>